<organism evidence="2 3">
    <name type="scientific">Pseudoduganella aquatica</name>
    <dbReference type="NCBI Taxonomy" id="2660641"/>
    <lineage>
        <taxon>Bacteria</taxon>
        <taxon>Pseudomonadati</taxon>
        <taxon>Pseudomonadota</taxon>
        <taxon>Betaproteobacteria</taxon>
        <taxon>Burkholderiales</taxon>
        <taxon>Oxalobacteraceae</taxon>
        <taxon>Telluria group</taxon>
        <taxon>Pseudoduganella</taxon>
    </lineage>
</organism>
<feature type="signal peptide" evidence="1">
    <location>
        <begin position="1"/>
        <end position="29"/>
    </location>
</feature>
<evidence type="ECO:0000256" key="1">
    <source>
        <dbReference type="SAM" id="SignalP"/>
    </source>
</evidence>
<name>A0A7X4HGZ3_9BURK</name>
<proteinExistence type="predicted"/>
<keyword evidence="1" id="KW-0732">Signal</keyword>
<feature type="chain" id="PRO_5030644689" description="DUF4139 domain-containing protein" evidence="1">
    <location>
        <begin position="30"/>
        <end position="290"/>
    </location>
</feature>
<dbReference type="Proteomes" id="UP000450676">
    <property type="component" value="Unassembled WGS sequence"/>
</dbReference>
<gene>
    <name evidence="2" type="ORF">GTP77_27350</name>
</gene>
<protein>
    <recommendedName>
        <fullName evidence="4">DUF4139 domain-containing protein</fullName>
    </recommendedName>
</protein>
<reference evidence="2 3" key="1">
    <citation type="submission" date="2019-12" db="EMBL/GenBank/DDBJ databases">
        <title>Novel species isolated from a subtropical stream in China.</title>
        <authorList>
            <person name="Lu H."/>
        </authorList>
    </citation>
    <scope>NUCLEOTIDE SEQUENCE [LARGE SCALE GENOMIC DNA]</scope>
    <source>
        <strain evidence="2 3">FT127W</strain>
    </source>
</reference>
<dbReference type="AlphaFoldDB" id="A0A7X4HGZ3"/>
<evidence type="ECO:0000313" key="2">
    <source>
        <dbReference type="EMBL" id="MYN11039.1"/>
    </source>
</evidence>
<evidence type="ECO:0008006" key="4">
    <source>
        <dbReference type="Google" id="ProtNLM"/>
    </source>
</evidence>
<keyword evidence="3" id="KW-1185">Reference proteome</keyword>
<evidence type="ECO:0000313" key="3">
    <source>
        <dbReference type="Proteomes" id="UP000450676"/>
    </source>
</evidence>
<accession>A0A7X4HGZ3</accession>
<dbReference type="EMBL" id="WWCU01000053">
    <property type="protein sequence ID" value="MYN11039.1"/>
    <property type="molecule type" value="Genomic_DNA"/>
</dbReference>
<sequence>MCKSLRAAHICSAFLLVLCQLMLAGAARAAGPDDVVGMVLDVQGSGELLRSGRSSKLQLLSYIKPGAQFKLEAGSKASLSHYGAKLIYQLVGPVLAEVGEDGVKVLNGTPATTKSLAEKVVAAAVHPNMGAAAFKMRSLGQEIAIQSPINRSVQLGARPRFQWSVPEPASFQLILTEAPERVVAKATVEGSTWDLPPGTTLAAGKEYRWTVSYTAPDGQQRSAAADFTVAAQADADAMRALKPGAGAAVDEWVLYAAILRDRQMLDEARQVWRDIAAQRPDLTTAHTMAR</sequence>
<comment type="caution">
    <text evidence="2">The sequence shown here is derived from an EMBL/GenBank/DDBJ whole genome shotgun (WGS) entry which is preliminary data.</text>
</comment>
<dbReference type="RefSeq" id="WP_161075317.1">
    <property type="nucleotide sequence ID" value="NZ_CP086370.1"/>
</dbReference>